<gene>
    <name evidence="1" type="ORF">KS419_02750</name>
</gene>
<protein>
    <recommendedName>
        <fullName evidence="3">Peptidase S24/S26A/S26B/S26C domain-containing protein</fullName>
    </recommendedName>
</protein>
<evidence type="ECO:0000313" key="1">
    <source>
        <dbReference type="EMBL" id="MBU9710662.1"/>
    </source>
</evidence>
<name>A0ABS6JCS6_9BACI</name>
<evidence type="ECO:0008006" key="3">
    <source>
        <dbReference type="Google" id="ProtNLM"/>
    </source>
</evidence>
<dbReference type="EMBL" id="JAHQCS010000042">
    <property type="protein sequence ID" value="MBU9710662.1"/>
    <property type="molecule type" value="Genomic_DNA"/>
</dbReference>
<comment type="caution">
    <text evidence="1">The sequence shown here is derived from an EMBL/GenBank/DDBJ whole genome shotgun (WGS) entry which is preliminary data.</text>
</comment>
<evidence type="ECO:0000313" key="2">
    <source>
        <dbReference type="Proteomes" id="UP000784880"/>
    </source>
</evidence>
<sequence>MEKYEMESEEIGMPNSLIFFKLPLVLKGKYEILNGEKEQLGTIDYGEGLTTSDMDLLDMEGKIQVHGYPPPVDPSKKIQFVEKSWYLTDGEGSQLGKIKRRQPLFGEKYDYDAGDRGFYTIVCKPYSKNYRIINSGGIEVVQYRDVESAFKVTRVYKVQLNNIHTEPISVYEIVGMIIGVHLLRAHNR</sequence>
<dbReference type="Proteomes" id="UP000784880">
    <property type="component" value="Unassembled WGS sequence"/>
</dbReference>
<dbReference type="RefSeq" id="WP_217064558.1">
    <property type="nucleotide sequence ID" value="NZ_JAHQCS010000042.1"/>
</dbReference>
<reference evidence="1 2" key="1">
    <citation type="submission" date="2021-06" db="EMBL/GenBank/DDBJ databases">
        <title>Bacillus sp. RD4P76, an endophyte from a halophyte.</title>
        <authorList>
            <person name="Sun J.-Q."/>
        </authorList>
    </citation>
    <scope>NUCLEOTIDE SEQUENCE [LARGE SCALE GENOMIC DNA]</scope>
    <source>
        <strain evidence="1 2">CGMCC 1.15917</strain>
    </source>
</reference>
<keyword evidence="2" id="KW-1185">Reference proteome</keyword>
<organism evidence="1 2">
    <name type="scientific">Evansella tamaricis</name>
    <dbReference type="NCBI Taxonomy" id="2069301"/>
    <lineage>
        <taxon>Bacteria</taxon>
        <taxon>Bacillati</taxon>
        <taxon>Bacillota</taxon>
        <taxon>Bacilli</taxon>
        <taxon>Bacillales</taxon>
        <taxon>Bacillaceae</taxon>
        <taxon>Evansella</taxon>
    </lineage>
</organism>
<accession>A0ABS6JCS6</accession>
<proteinExistence type="predicted"/>